<feature type="transmembrane region" description="Helical" evidence="1">
    <location>
        <begin position="37"/>
        <end position="60"/>
    </location>
</feature>
<sequence>MLLSALAVTVVCVWITGLPEGPWWALVGGWWRDYPRFLALEVVCLATCASMTLEALVSWFNGRLAAPQAAPRALRARAAAAWLLPLVLVASICVPNLSVFRQLTARGYIYLVHPPWVTVEEAQRMVTVGDELPQDAVVYGFPQSGAGLIPVLTPATSVHRSWSPAGSADQKFLAAHFDELGGNPKVCEAIRRIGGTPYYYEDSEISDLERWMYFPGYDAVDLSAGFELIAALDTARLYRVTACD</sequence>
<dbReference type="Pfam" id="PF20176">
    <property type="entry name" value="DUF6541"/>
    <property type="match status" value="1"/>
</dbReference>
<proteinExistence type="predicted"/>
<evidence type="ECO:0000313" key="3">
    <source>
        <dbReference type="Proteomes" id="UP000194577"/>
    </source>
</evidence>
<evidence type="ECO:0000313" key="2">
    <source>
        <dbReference type="EMBL" id="PHP52398.1"/>
    </source>
</evidence>
<name>A0ABX4MB76_9ACTO</name>
<accession>A0ABX4MB76</accession>
<protein>
    <submittedName>
        <fullName evidence="2">Uncharacterized protein</fullName>
    </submittedName>
</protein>
<organism evidence="2 3">
    <name type="scientific">Actinomyces ruminis</name>
    <dbReference type="NCBI Taxonomy" id="1937003"/>
    <lineage>
        <taxon>Bacteria</taxon>
        <taxon>Bacillati</taxon>
        <taxon>Actinomycetota</taxon>
        <taxon>Actinomycetes</taxon>
        <taxon>Actinomycetales</taxon>
        <taxon>Actinomycetaceae</taxon>
        <taxon>Actinomyces</taxon>
    </lineage>
</organism>
<gene>
    <name evidence="2" type="ORF">BW737_009555</name>
</gene>
<reference evidence="2 3" key="1">
    <citation type="submission" date="2017-10" db="EMBL/GenBank/DDBJ databases">
        <title>Draft genome sequence of cellulolytic Actinomyces sp CtC72 isolated from cattle rumen fluid.</title>
        <authorList>
            <person name="Joshi A.J."/>
            <person name="Vasudevan G."/>
            <person name="Lanjekar V.B."/>
            <person name="Hivarkar S."/>
            <person name="Engineer A."/>
            <person name="Pore S.D."/>
            <person name="Dhakephalkar P.K."/>
            <person name="Dagar S."/>
        </authorList>
    </citation>
    <scope>NUCLEOTIDE SEQUENCE [LARGE SCALE GENOMIC DNA]</scope>
    <source>
        <strain evidence="3">CtC72</strain>
    </source>
</reference>
<feature type="transmembrane region" description="Helical" evidence="1">
    <location>
        <begin position="81"/>
        <end position="100"/>
    </location>
</feature>
<dbReference type="InterPro" id="IPR046671">
    <property type="entry name" value="DUF6541"/>
</dbReference>
<keyword evidence="3" id="KW-1185">Reference proteome</keyword>
<keyword evidence="1" id="KW-1133">Transmembrane helix</keyword>
<keyword evidence="1" id="KW-0472">Membrane</keyword>
<keyword evidence="1" id="KW-0812">Transmembrane</keyword>
<dbReference type="Proteomes" id="UP000194577">
    <property type="component" value="Unassembled WGS sequence"/>
</dbReference>
<dbReference type="EMBL" id="MTPX02000046">
    <property type="protein sequence ID" value="PHP52398.1"/>
    <property type="molecule type" value="Genomic_DNA"/>
</dbReference>
<evidence type="ECO:0000256" key="1">
    <source>
        <dbReference type="SAM" id="Phobius"/>
    </source>
</evidence>
<comment type="caution">
    <text evidence="2">The sequence shown here is derived from an EMBL/GenBank/DDBJ whole genome shotgun (WGS) entry which is preliminary data.</text>
</comment>